<comment type="caution">
    <text evidence="2">The sequence shown here is derived from an EMBL/GenBank/DDBJ whole genome shotgun (WGS) entry which is preliminary data.</text>
</comment>
<protein>
    <submittedName>
        <fullName evidence="2">Uncharacterized protein</fullName>
    </submittedName>
</protein>
<organism evidence="2 3">
    <name type="scientific">Chaetoceros tenuissimus</name>
    <dbReference type="NCBI Taxonomy" id="426638"/>
    <lineage>
        <taxon>Eukaryota</taxon>
        <taxon>Sar</taxon>
        <taxon>Stramenopiles</taxon>
        <taxon>Ochrophyta</taxon>
        <taxon>Bacillariophyta</taxon>
        <taxon>Coscinodiscophyceae</taxon>
        <taxon>Chaetocerotophycidae</taxon>
        <taxon>Chaetocerotales</taxon>
        <taxon>Chaetocerotaceae</taxon>
        <taxon>Chaetoceros</taxon>
    </lineage>
</organism>
<dbReference type="InterPro" id="IPR015943">
    <property type="entry name" value="WD40/YVTN_repeat-like_dom_sf"/>
</dbReference>
<accession>A0AAD3CRD5</accession>
<keyword evidence="3" id="KW-1185">Reference proteome</keyword>
<dbReference type="Proteomes" id="UP001054902">
    <property type="component" value="Unassembled WGS sequence"/>
</dbReference>
<feature type="chain" id="PRO_5041976412" evidence="1">
    <location>
        <begin position="21"/>
        <end position="468"/>
    </location>
</feature>
<gene>
    <name evidence="2" type="ORF">CTEN210_05840</name>
</gene>
<sequence>MFISKALISLLAMLVTPCTAEELYTEVGTNLLFSEQDSTPSDISQNGKRIAYAKKMGDNQYTLMTFYQNVDVVGEALGDDAIFVDFDDEVEGEAWTEYGDDNPIVVDGVNSITSLSLNQNGQWLAFAADGIVYLYHYKKNLKQWELFDEIKEDGNSDFGSSLDLSANGKMIVIGSPGEDKGRVYKCWRSNPKKCEFAYEGKNVPAKIDGSEVAIGAKGEFAIGGRAEVNGGQSEVSLVGEEIRKFEVSDTESIGTKVAISGDAKYFAYGASIAKCPSGDDLCGSITVHAVDNNSIVGNVIYGTEFQLLGISGITMNNNGSRIAATVIGQPADNEDLLAIVQIYELQNNTWNMIHRIKSRGALPSSLDANTYTKRATVAFSFSYPERLLFTAPGNGVRKDESRVFQFSGNDVEPCQNDAGFKFKVKKNKNKSVNSRKKPCEWIDRKTRREKYCKGDVLDRCKVSCNVCT</sequence>
<keyword evidence="1" id="KW-0732">Signal</keyword>
<dbReference type="SUPFAM" id="SSF82171">
    <property type="entry name" value="DPP6 N-terminal domain-like"/>
    <property type="match status" value="1"/>
</dbReference>
<evidence type="ECO:0000256" key="1">
    <source>
        <dbReference type="SAM" id="SignalP"/>
    </source>
</evidence>
<proteinExistence type="predicted"/>
<evidence type="ECO:0000313" key="3">
    <source>
        <dbReference type="Proteomes" id="UP001054902"/>
    </source>
</evidence>
<dbReference type="EMBL" id="BLLK01000038">
    <property type="protein sequence ID" value="GFH49364.1"/>
    <property type="molecule type" value="Genomic_DNA"/>
</dbReference>
<name>A0AAD3CRD5_9STRA</name>
<feature type="signal peptide" evidence="1">
    <location>
        <begin position="1"/>
        <end position="20"/>
    </location>
</feature>
<reference evidence="2 3" key="1">
    <citation type="journal article" date="2021" name="Sci. Rep.">
        <title>The genome of the diatom Chaetoceros tenuissimus carries an ancient integrated fragment of an extant virus.</title>
        <authorList>
            <person name="Hongo Y."/>
            <person name="Kimura K."/>
            <person name="Takaki Y."/>
            <person name="Yoshida Y."/>
            <person name="Baba S."/>
            <person name="Kobayashi G."/>
            <person name="Nagasaki K."/>
            <person name="Hano T."/>
            <person name="Tomaru Y."/>
        </authorList>
    </citation>
    <scope>NUCLEOTIDE SEQUENCE [LARGE SCALE GENOMIC DNA]</scope>
    <source>
        <strain evidence="2 3">NIES-3715</strain>
    </source>
</reference>
<evidence type="ECO:0000313" key="2">
    <source>
        <dbReference type="EMBL" id="GFH49364.1"/>
    </source>
</evidence>
<dbReference type="Gene3D" id="2.130.10.10">
    <property type="entry name" value="YVTN repeat-like/Quinoprotein amine dehydrogenase"/>
    <property type="match status" value="1"/>
</dbReference>
<dbReference type="AlphaFoldDB" id="A0AAD3CRD5"/>